<dbReference type="Pfam" id="PF04307">
    <property type="entry name" value="YdjM"/>
    <property type="match status" value="1"/>
</dbReference>
<proteinExistence type="predicted"/>
<dbReference type="GeneID" id="74307702"/>
<evidence type="ECO:0000313" key="3">
    <source>
        <dbReference type="Proteomes" id="UP001060368"/>
    </source>
</evidence>
<feature type="transmembrane region" description="Helical" evidence="1">
    <location>
        <begin position="138"/>
        <end position="157"/>
    </location>
</feature>
<evidence type="ECO:0000256" key="1">
    <source>
        <dbReference type="SAM" id="Phobius"/>
    </source>
</evidence>
<keyword evidence="1" id="KW-0472">Membrane</keyword>
<dbReference type="Proteomes" id="UP001060368">
    <property type="component" value="Chromosome"/>
</dbReference>
<protein>
    <submittedName>
        <fullName evidence="2">Metal-dependent hydrolase</fullName>
    </submittedName>
</protein>
<keyword evidence="3" id="KW-1185">Reference proteome</keyword>
<dbReference type="KEGG" id="mend:L6E24_08330"/>
<organism evidence="2 3">
    <name type="scientific">Methanoplanus endosymbiosus</name>
    <dbReference type="NCBI Taxonomy" id="33865"/>
    <lineage>
        <taxon>Archaea</taxon>
        <taxon>Methanobacteriati</taxon>
        <taxon>Methanobacteriota</taxon>
        <taxon>Stenosarchaea group</taxon>
        <taxon>Methanomicrobia</taxon>
        <taxon>Methanomicrobiales</taxon>
        <taxon>Methanomicrobiaceae</taxon>
        <taxon>Methanoplanus</taxon>
    </lineage>
</organism>
<dbReference type="RefSeq" id="WP_257741540.1">
    <property type="nucleotide sequence ID" value="NZ_CP096115.1"/>
</dbReference>
<feature type="transmembrane region" description="Helical" evidence="1">
    <location>
        <begin position="48"/>
        <end position="73"/>
    </location>
</feature>
<dbReference type="InterPro" id="IPR007404">
    <property type="entry name" value="YdjM-like"/>
</dbReference>
<accession>A0A9E7PMI4</accession>
<feature type="transmembrane region" description="Helical" evidence="1">
    <location>
        <begin position="93"/>
        <end position="117"/>
    </location>
</feature>
<keyword evidence="2" id="KW-0378">Hydrolase</keyword>
<name>A0A9E7PMI4_9EURY</name>
<dbReference type="AlphaFoldDB" id="A0A9E7PMI4"/>
<dbReference type="EMBL" id="CP096115">
    <property type="protein sequence ID" value="UUX91386.1"/>
    <property type="molecule type" value="Genomic_DNA"/>
</dbReference>
<dbReference type="GO" id="GO:0016787">
    <property type="term" value="F:hydrolase activity"/>
    <property type="evidence" value="ECO:0007669"/>
    <property type="project" value="UniProtKB-KW"/>
</dbReference>
<feature type="transmembrane region" description="Helical" evidence="1">
    <location>
        <begin position="6"/>
        <end position="27"/>
    </location>
</feature>
<sequence>MDFLTHAFSMILLGGHMDIYLVCFGVIGTVLPDMDILMQRLSDTDPRLYIFSHGGITHSIAGSLLLSVTGFFTVCLMKLSGILSPPADPVFQIFGLGMMIGGALLHVAFDYLAYPGIPLFYPFSDEKYTLGIFPGPSIFLSIVSIVFLLMLITGLITEFADTSGIYVWGIVFFAVIAFAFIKKGFVAGRFRGHEAIPTLNPLHWIIVSGDEKEYTVRRYSLTKGVYGEAVYKKTDGVGEEDIKDLADDPDMKRLRYYSYLVVFEQRPEGIRAYDPLRVSGLIFYPPKFREYLAKKPKS</sequence>
<evidence type="ECO:0000313" key="2">
    <source>
        <dbReference type="EMBL" id="UUX91386.1"/>
    </source>
</evidence>
<reference evidence="2" key="1">
    <citation type="submission" date="2022-04" db="EMBL/GenBank/DDBJ databases">
        <title>Complete genome of Methanoplanus endosymbiosus DSM 3599.</title>
        <authorList>
            <person name="Chen S.-C."/>
            <person name="You Y.-T."/>
            <person name="Zhou Y.-Z."/>
            <person name="Lai M.-C."/>
        </authorList>
    </citation>
    <scope>NUCLEOTIDE SEQUENCE</scope>
    <source>
        <strain evidence="2">DSM 3599</strain>
    </source>
</reference>
<feature type="transmembrane region" description="Helical" evidence="1">
    <location>
        <begin position="163"/>
        <end position="181"/>
    </location>
</feature>
<gene>
    <name evidence="2" type="ORF">L6E24_08330</name>
</gene>
<keyword evidence="1" id="KW-1133">Transmembrane helix</keyword>
<keyword evidence="1" id="KW-0812">Transmembrane</keyword>